<accession>A0AAW0UMP8</accession>
<dbReference type="AlphaFoldDB" id="A0AAW0UMP8"/>
<protein>
    <submittedName>
        <fullName evidence="1">Uncharacterized protein</fullName>
    </submittedName>
</protein>
<proteinExistence type="predicted"/>
<dbReference type="EMBL" id="JARAKH010000009">
    <property type="protein sequence ID" value="KAK8401305.1"/>
    <property type="molecule type" value="Genomic_DNA"/>
</dbReference>
<reference evidence="1 2" key="1">
    <citation type="submission" date="2023-03" db="EMBL/GenBank/DDBJ databases">
        <title>High-quality genome of Scylla paramamosain provides insights in environmental adaptation.</title>
        <authorList>
            <person name="Zhang L."/>
        </authorList>
    </citation>
    <scope>NUCLEOTIDE SEQUENCE [LARGE SCALE GENOMIC DNA]</scope>
    <source>
        <strain evidence="1">LZ_2023a</strain>
        <tissue evidence="1">Muscle</tissue>
    </source>
</reference>
<name>A0AAW0UMP8_SCYPA</name>
<gene>
    <name evidence="1" type="ORF">O3P69_002818</name>
</gene>
<evidence type="ECO:0000313" key="2">
    <source>
        <dbReference type="Proteomes" id="UP001487740"/>
    </source>
</evidence>
<organism evidence="1 2">
    <name type="scientific">Scylla paramamosain</name>
    <name type="common">Mud crab</name>
    <dbReference type="NCBI Taxonomy" id="85552"/>
    <lineage>
        <taxon>Eukaryota</taxon>
        <taxon>Metazoa</taxon>
        <taxon>Ecdysozoa</taxon>
        <taxon>Arthropoda</taxon>
        <taxon>Crustacea</taxon>
        <taxon>Multicrustacea</taxon>
        <taxon>Malacostraca</taxon>
        <taxon>Eumalacostraca</taxon>
        <taxon>Eucarida</taxon>
        <taxon>Decapoda</taxon>
        <taxon>Pleocyemata</taxon>
        <taxon>Brachyura</taxon>
        <taxon>Eubrachyura</taxon>
        <taxon>Portunoidea</taxon>
        <taxon>Portunidae</taxon>
        <taxon>Portuninae</taxon>
        <taxon>Scylla</taxon>
    </lineage>
</organism>
<comment type="caution">
    <text evidence="1">The sequence shown here is derived from an EMBL/GenBank/DDBJ whole genome shotgun (WGS) entry which is preliminary data.</text>
</comment>
<keyword evidence="2" id="KW-1185">Reference proteome</keyword>
<evidence type="ECO:0000313" key="1">
    <source>
        <dbReference type="EMBL" id="KAK8401305.1"/>
    </source>
</evidence>
<sequence>MPLHHDLATSLLLKRLKTLPDKISHEAGNETRGRHYLRLLWLCWRTRPDSSPSWPPAPPRPLDCIIIRSEQHLLWWYVHSCLAECFALPVTTSYERSRESCTQARNALNGSGGAGRDSHGLLPGLGVVPGPSIILLGATFREVG</sequence>
<dbReference type="Proteomes" id="UP001487740">
    <property type="component" value="Unassembled WGS sequence"/>
</dbReference>